<feature type="compositionally biased region" description="Low complexity" evidence="1">
    <location>
        <begin position="37"/>
        <end position="47"/>
    </location>
</feature>
<comment type="caution">
    <text evidence="2">The sequence shown here is derived from an EMBL/GenBank/DDBJ whole genome shotgun (WGS) entry which is preliminary data.</text>
</comment>
<accession>E7RL41</accession>
<gene>
    <name evidence="2" type="ORF">GPDM_16081</name>
</gene>
<dbReference type="AlphaFoldDB" id="E7RL41"/>
<evidence type="ECO:0000313" key="2">
    <source>
        <dbReference type="EMBL" id="EGA88233.1"/>
    </source>
</evidence>
<reference evidence="2 3" key="1">
    <citation type="journal article" date="2011" name="J. Bacteriol.">
        <title>The Draft Genome of Planococcus donghaensis MPA1U2 Reveals Nonsporulation Pathways Controlled by a Conserved Spo0A Regulon.</title>
        <authorList>
            <person name="Pearson M.D."/>
            <person name="Noller H.F."/>
        </authorList>
    </citation>
    <scope>NUCLEOTIDE SEQUENCE [LARGE SCALE GENOMIC DNA]</scope>
    <source>
        <strain evidence="2 3">MPA1U2</strain>
    </source>
</reference>
<organism evidence="2 3">
    <name type="scientific">Planococcus donghaensis MPA1U2</name>
    <dbReference type="NCBI Taxonomy" id="933115"/>
    <lineage>
        <taxon>Bacteria</taxon>
        <taxon>Bacillati</taxon>
        <taxon>Bacillota</taxon>
        <taxon>Bacilli</taxon>
        <taxon>Bacillales</taxon>
        <taxon>Caryophanaceae</taxon>
        <taxon>Planococcus</taxon>
    </lineage>
</organism>
<feature type="region of interest" description="Disordered" evidence="1">
    <location>
        <begin position="22"/>
        <end position="59"/>
    </location>
</feature>
<dbReference type="Proteomes" id="UP000003052">
    <property type="component" value="Unassembled WGS sequence"/>
</dbReference>
<name>E7RL41_9BACL</name>
<sequence>MLLHRFASFVAKPLAELHSFNDFPRGLGRAEDPGLSGAREAAEAGPPGKRPPGAISSLE</sequence>
<proteinExistence type="predicted"/>
<evidence type="ECO:0000313" key="3">
    <source>
        <dbReference type="Proteomes" id="UP000003052"/>
    </source>
</evidence>
<dbReference type="EMBL" id="AEPB01000064">
    <property type="protein sequence ID" value="EGA88233.1"/>
    <property type="molecule type" value="Genomic_DNA"/>
</dbReference>
<protein>
    <submittedName>
        <fullName evidence="2">Uncharacterized protein</fullName>
    </submittedName>
</protein>
<evidence type="ECO:0000256" key="1">
    <source>
        <dbReference type="SAM" id="MobiDB-lite"/>
    </source>
</evidence>